<dbReference type="GeneID" id="83183092"/>
<dbReference type="EMBL" id="JAPQKR010000015">
    <property type="protein sequence ID" value="KAJ5195291.1"/>
    <property type="molecule type" value="Genomic_DNA"/>
</dbReference>
<gene>
    <name evidence="1" type="ORF">N7498_008729</name>
</gene>
<dbReference type="AlphaFoldDB" id="A0A9W9JFX5"/>
<dbReference type="RefSeq" id="XP_058305779.1">
    <property type="nucleotide sequence ID" value="XM_058455791.1"/>
</dbReference>
<reference evidence="1" key="1">
    <citation type="submission" date="2022-12" db="EMBL/GenBank/DDBJ databases">
        <authorList>
            <person name="Petersen C."/>
        </authorList>
    </citation>
    <scope>NUCLEOTIDE SEQUENCE</scope>
    <source>
        <strain evidence="1">IBT 15544</strain>
    </source>
</reference>
<dbReference type="Proteomes" id="UP001150904">
    <property type="component" value="Unassembled WGS sequence"/>
</dbReference>
<evidence type="ECO:0000313" key="1">
    <source>
        <dbReference type="EMBL" id="KAJ5195291.1"/>
    </source>
</evidence>
<protein>
    <submittedName>
        <fullName evidence="1">Uncharacterized protein</fullName>
    </submittedName>
</protein>
<organism evidence="1 2">
    <name type="scientific">Penicillium cinerascens</name>
    <dbReference type="NCBI Taxonomy" id="70096"/>
    <lineage>
        <taxon>Eukaryota</taxon>
        <taxon>Fungi</taxon>
        <taxon>Dikarya</taxon>
        <taxon>Ascomycota</taxon>
        <taxon>Pezizomycotina</taxon>
        <taxon>Eurotiomycetes</taxon>
        <taxon>Eurotiomycetidae</taxon>
        <taxon>Eurotiales</taxon>
        <taxon>Aspergillaceae</taxon>
        <taxon>Penicillium</taxon>
    </lineage>
</organism>
<proteinExistence type="predicted"/>
<accession>A0A9W9JFX5</accession>
<keyword evidence="2" id="KW-1185">Reference proteome</keyword>
<comment type="caution">
    <text evidence="1">The sequence shown here is derived from an EMBL/GenBank/DDBJ whole genome shotgun (WGS) entry which is preliminary data.</text>
</comment>
<reference evidence="1" key="2">
    <citation type="journal article" date="2023" name="IMA Fungus">
        <title>Comparative genomic study of the Penicillium genus elucidates a diverse pangenome and 15 lateral gene transfer events.</title>
        <authorList>
            <person name="Petersen C."/>
            <person name="Sorensen T."/>
            <person name="Nielsen M.R."/>
            <person name="Sondergaard T.E."/>
            <person name="Sorensen J.L."/>
            <person name="Fitzpatrick D.A."/>
            <person name="Frisvad J.C."/>
            <person name="Nielsen K.L."/>
        </authorList>
    </citation>
    <scope>NUCLEOTIDE SEQUENCE</scope>
    <source>
        <strain evidence="1">IBT 15544</strain>
    </source>
</reference>
<sequence length="66" mass="7625">MAYWERHDASPCRCFCPKAVGLQHSTTPEDFTALAQHPINYQPMGANDLERDRKPIMTEEIYNKEA</sequence>
<name>A0A9W9JFX5_9EURO</name>
<evidence type="ECO:0000313" key="2">
    <source>
        <dbReference type="Proteomes" id="UP001150904"/>
    </source>
</evidence>